<proteinExistence type="predicted"/>
<dbReference type="EMBL" id="RKQK01000003">
    <property type="protein sequence ID" value="RPE66273.1"/>
    <property type="molecule type" value="Genomic_DNA"/>
</dbReference>
<dbReference type="PANTHER" id="PTHR30469:SF15">
    <property type="entry name" value="HLYD FAMILY OF SECRETION PROTEINS"/>
    <property type="match status" value="1"/>
</dbReference>
<protein>
    <submittedName>
        <fullName evidence="2">Biotin/lipoyl-binding protein</fullName>
    </submittedName>
</protein>
<dbReference type="GO" id="GO:0015562">
    <property type="term" value="F:efflux transmembrane transporter activity"/>
    <property type="evidence" value="ECO:0007669"/>
    <property type="project" value="TreeGrafter"/>
</dbReference>
<dbReference type="GO" id="GO:1990281">
    <property type="term" value="C:efflux pump complex"/>
    <property type="evidence" value="ECO:0007669"/>
    <property type="project" value="TreeGrafter"/>
</dbReference>
<dbReference type="Gene3D" id="2.40.50.100">
    <property type="match status" value="1"/>
</dbReference>
<dbReference type="AlphaFoldDB" id="A0A3N4U656"/>
<dbReference type="Gene3D" id="2.40.30.170">
    <property type="match status" value="1"/>
</dbReference>
<dbReference type="PANTHER" id="PTHR30469">
    <property type="entry name" value="MULTIDRUG RESISTANCE PROTEIN MDTA"/>
    <property type="match status" value="1"/>
</dbReference>
<evidence type="ECO:0000313" key="2">
    <source>
        <dbReference type="EMBL" id="RPE66273.1"/>
    </source>
</evidence>
<keyword evidence="3" id="KW-1185">Reference proteome</keyword>
<gene>
    <name evidence="2" type="ORF">EDD53_1973</name>
</gene>
<comment type="caution">
    <text evidence="2">The sequence shown here is derived from an EMBL/GenBank/DDBJ whole genome shotgun (WGS) entry which is preliminary data.</text>
</comment>
<keyword evidence="1" id="KW-0175">Coiled coil</keyword>
<reference evidence="2 3" key="1">
    <citation type="submission" date="2018-11" db="EMBL/GenBank/DDBJ databases">
        <title>Genomic Encyclopedia of Type Strains, Phase IV (KMG-IV): sequencing the most valuable type-strain genomes for metagenomic binning, comparative biology and taxonomic classification.</title>
        <authorList>
            <person name="Goeker M."/>
        </authorList>
    </citation>
    <scope>NUCLEOTIDE SEQUENCE [LARGE SCALE GENOMIC DNA]</scope>
    <source>
        <strain evidence="2 3">DSM 104731</strain>
    </source>
</reference>
<dbReference type="Gene3D" id="1.10.287.470">
    <property type="entry name" value="Helix hairpin bin"/>
    <property type="match status" value="1"/>
</dbReference>
<dbReference type="Proteomes" id="UP000269689">
    <property type="component" value="Unassembled WGS sequence"/>
</dbReference>
<evidence type="ECO:0000313" key="3">
    <source>
        <dbReference type="Proteomes" id="UP000269689"/>
    </source>
</evidence>
<organism evidence="2 3">
    <name type="scientific">Pacificibacter maritimus</name>
    <dbReference type="NCBI Taxonomy" id="762213"/>
    <lineage>
        <taxon>Bacteria</taxon>
        <taxon>Pseudomonadati</taxon>
        <taxon>Pseudomonadota</taxon>
        <taxon>Alphaproteobacteria</taxon>
        <taxon>Rhodobacterales</taxon>
        <taxon>Roseobacteraceae</taxon>
        <taxon>Pacificibacter</taxon>
    </lineage>
</organism>
<sequence length="492" mass="52302">MNFMRRALFGLFLVALCAALIFAAGYRMVSTVKARAANDNQRPPARERQFSVNVVPAVSTTQTPVLTTFGEVLARRSLALRAPQGGEIIELADNFEEGGAVKAGDILLRIDPTDAEATLQVAQADLQEAEAELSDAQRGLEIAQDDLAAARSQLDLRTAALERQRNLATRGVGTDASVETAALTEAAAQQSVLSKRQSLATAAARLDQSKNGVLRAKIDLSEAKRALDNTRLTADFDGILSGVSLALGSLLTTNEQIGSLIDPTDLEIAFRVSTQQYANLSGGSGRLPQLPVTASLSMDDFDLSSQGRVTRESAEVGAGQTGRLLFARLETSLGLRPGDFVAIKIQEPALTNVARLPAAAVDAAGTVLALRDDSRLEVLSAPVLRSQGNEVIVDASEIADRFIVAERSPLLGAGIRVTPVGADLGENTQSGAAPEPQDVTLSDEKRAELIAMVQQNQRMPDEVRARMIKQLQAPQVSQDLISRLENRGGGRP</sequence>
<feature type="coiled-coil region" evidence="1">
    <location>
        <begin position="119"/>
        <end position="153"/>
    </location>
</feature>
<dbReference type="RefSeq" id="WP_123793038.1">
    <property type="nucleotide sequence ID" value="NZ_RKQK01000003.1"/>
</dbReference>
<evidence type="ECO:0000256" key="1">
    <source>
        <dbReference type="SAM" id="Coils"/>
    </source>
</evidence>
<name>A0A3N4U656_9RHOB</name>
<dbReference type="OrthoDB" id="7626141at2"/>
<dbReference type="SUPFAM" id="SSF111369">
    <property type="entry name" value="HlyD-like secretion proteins"/>
    <property type="match status" value="2"/>
</dbReference>
<accession>A0A3N4U656</accession>